<dbReference type="OrthoDB" id="9814594at2"/>
<sequence>MPEPKNVIRETDDDAIRLARSLLATARHGALAVTVSDSGFPGASRVALATDCDGTPLILVSSLSWHTAALTTDSRCSLLVGEPGNGDPLAHPRVTVFARAKRVEPGTAESERARRRYLARQPKASLYADFGDFSFFRLEIESAKLNGGFGKAYELTLDDLALRGDVFGVAEMEESAVAHMNEDHGDTIALYAEVLGKAGPGKWHIATLDSEGMDLVDRDRTCRVWYPAPLSSGTEMRRVLAEMAAKARSEAGIGK</sequence>
<reference evidence="3 4" key="1">
    <citation type="journal article" date="2015" name="Antonie Van Leeuwenhoek">
        <title>Oricola cellulosilytica gen. nov., sp. nov., a cellulose-degrading bacterium of the family Phyllobacteriaceae isolated from surface seashore water, and emended descriptions of Mesorhizobium loti and Phyllobacterium myrsinacearum.</title>
        <authorList>
            <person name="Hameed A."/>
            <person name="Shahina M."/>
            <person name="Lai W.A."/>
            <person name="Lin S.Y."/>
            <person name="Young L.S."/>
            <person name="Liu Y.C."/>
            <person name="Hsu Y.H."/>
            <person name="Young C.C."/>
        </authorList>
    </citation>
    <scope>NUCLEOTIDE SEQUENCE [LARGE SCALE GENOMIC DNA]</scope>
    <source>
        <strain evidence="3 4">KCTC 52183</strain>
    </source>
</reference>
<organism evidence="3 4">
    <name type="scientific">Oricola cellulosilytica</name>
    <dbReference type="NCBI Taxonomy" id="1429082"/>
    <lineage>
        <taxon>Bacteria</taxon>
        <taxon>Pseudomonadati</taxon>
        <taxon>Pseudomonadota</taxon>
        <taxon>Alphaproteobacteria</taxon>
        <taxon>Hyphomicrobiales</taxon>
        <taxon>Ahrensiaceae</taxon>
        <taxon>Oricola</taxon>
    </lineage>
</organism>
<dbReference type="InterPro" id="IPR019595">
    <property type="entry name" value="DUF2470"/>
</dbReference>
<dbReference type="Pfam" id="PF13883">
    <property type="entry name" value="CREG_beta-barrel"/>
    <property type="match status" value="1"/>
</dbReference>
<proteinExistence type="predicted"/>
<feature type="domain" description="DUF2470" evidence="1">
    <location>
        <begin position="174"/>
        <end position="243"/>
    </location>
</feature>
<dbReference type="InterPro" id="IPR037119">
    <property type="entry name" value="Haem_oxidase_HugZ-like_sf"/>
</dbReference>
<gene>
    <name evidence="3" type="ORF">E0D97_07520</name>
</gene>
<evidence type="ECO:0000259" key="2">
    <source>
        <dbReference type="Pfam" id="PF13883"/>
    </source>
</evidence>
<dbReference type="PANTHER" id="PTHR13343:SF17">
    <property type="entry name" value="CELLULAR REPRESSOR OF E1A-STIMULATED GENES, ISOFORM A"/>
    <property type="match status" value="1"/>
</dbReference>
<dbReference type="InterPro" id="IPR012349">
    <property type="entry name" value="Split_barrel_FMN-bd"/>
</dbReference>
<evidence type="ECO:0000313" key="4">
    <source>
        <dbReference type="Proteomes" id="UP000291301"/>
    </source>
</evidence>
<dbReference type="AlphaFoldDB" id="A0A4R0PD12"/>
<accession>A0A4R0PD12</accession>
<dbReference type="GO" id="GO:0005737">
    <property type="term" value="C:cytoplasm"/>
    <property type="evidence" value="ECO:0007669"/>
    <property type="project" value="UniProtKB-ARBA"/>
</dbReference>
<feature type="domain" description="CREG-like beta-barrel" evidence="2">
    <location>
        <begin position="12"/>
        <end position="157"/>
    </location>
</feature>
<protein>
    <submittedName>
        <fullName evidence="3">HugZ family protein</fullName>
    </submittedName>
</protein>
<dbReference type="InterPro" id="IPR055343">
    <property type="entry name" value="CREG_beta-barrel"/>
</dbReference>
<evidence type="ECO:0000259" key="1">
    <source>
        <dbReference type="Pfam" id="PF10615"/>
    </source>
</evidence>
<keyword evidence="4" id="KW-1185">Reference proteome</keyword>
<name>A0A4R0PD12_9HYPH</name>
<dbReference type="EMBL" id="SJST01000002">
    <property type="protein sequence ID" value="TCD15370.1"/>
    <property type="molecule type" value="Genomic_DNA"/>
</dbReference>
<dbReference type="RefSeq" id="WP_131567392.1">
    <property type="nucleotide sequence ID" value="NZ_JAINFK010000004.1"/>
</dbReference>
<evidence type="ECO:0000313" key="3">
    <source>
        <dbReference type="EMBL" id="TCD15370.1"/>
    </source>
</evidence>
<comment type="caution">
    <text evidence="3">The sequence shown here is derived from an EMBL/GenBank/DDBJ whole genome shotgun (WGS) entry which is preliminary data.</text>
</comment>
<dbReference type="Proteomes" id="UP000291301">
    <property type="component" value="Unassembled WGS sequence"/>
</dbReference>
<dbReference type="Pfam" id="PF10615">
    <property type="entry name" value="DUF2470"/>
    <property type="match status" value="1"/>
</dbReference>
<dbReference type="PANTHER" id="PTHR13343">
    <property type="entry name" value="CREG1 PROTEIN"/>
    <property type="match status" value="1"/>
</dbReference>
<dbReference type="Gene3D" id="2.30.110.10">
    <property type="entry name" value="Electron Transport, Fmn-binding Protein, Chain A"/>
    <property type="match status" value="1"/>
</dbReference>
<dbReference type="Gene3D" id="3.20.180.10">
    <property type="entry name" value="PNP-oxidase-like"/>
    <property type="match status" value="1"/>
</dbReference>
<dbReference type="SUPFAM" id="SSF50475">
    <property type="entry name" value="FMN-binding split barrel"/>
    <property type="match status" value="1"/>
</dbReference>